<name>A0A3B4BIH6_9GOBI</name>
<sequence length="491" mass="51847">MCPAAVNAGVLWLLALLGSGLSPVQASGFSQCSHSFYRQSPPQGSYGGPLKPLCHSRPEGQSFATLYQPICGSPVYSAFHLSSGPTASAAEEAEPIKDDESVNVVVPALLTGDSDKPELSPEVSHLQEWDSAVTALVQTNIAPRCQTSGGELYVLTGAGRLGTDGIEQCDMKPLWSAVCCAAPEGKDSSSVAFIRDAEGGQKQVSVKELEELLGVTELFSEGCGGQDGGVIADISQTSTVAEVAAEEKSRSIPSDAPLVLERVEEQEEDDNSTSAFFYILSTTLSILKAPLRPVVSTITELPGQVSYVLQEDLGVLSALPGDTYSIFHLLISDVFSGIGSAFGLVYDVGEACFSRIYYCASSMGGALFSSCYTGVTGIGTLAGDTLGIFGDMLDNSWWVTKFFGGRLVEQSGDYVGTVVGELGSQTSAVGSGFGKLAWKSGNGVGYCFKVVWRVFKGVFDIIFAILGDTFERDRNQETLDIIPAVLPEQTD</sequence>
<dbReference type="Ensembl" id="ENSPMGT00000031621.1">
    <property type="protein sequence ID" value="ENSPMGP00000029703.1"/>
    <property type="gene ID" value="ENSPMGG00000023908.1"/>
</dbReference>
<feature type="signal peptide" evidence="1">
    <location>
        <begin position="1"/>
        <end position="26"/>
    </location>
</feature>
<dbReference type="PANTHER" id="PTHR21472:SF23">
    <property type="entry name" value="INO80 COMPLEX SUBUNIT E"/>
    <property type="match status" value="1"/>
</dbReference>
<accession>A0A3B4BIH6</accession>
<evidence type="ECO:0000313" key="3">
    <source>
        <dbReference type="Proteomes" id="UP000261520"/>
    </source>
</evidence>
<keyword evidence="1" id="KW-0732">Signal</keyword>
<keyword evidence="3" id="KW-1185">Reference proteome</keyword>
<protein>
    <submittedName>
        <fullName evidence="2">Uncharacterized protein</fullName>
    </submittedName>
</protein>
<dbReference type="Proteomes" id="UP000261520">
    <property type="component" value="Unplaced"/>
</dbReference>
<dbReference type="InterPro" id="IPR039015">
    <property type="entry name" value="ENDOD1"/>
</dbReference>
<dbReference type="STRING" id="409849.ENSPMGP00000029703"/>
<reference evidence="2" key="2">
    <citation type="submission" date="2025-09" db="UniProtKB">
        <authorList>
            <consortium name="Ensembl"/>
        </authorList>
    </citation>
    <scope>IDENTIFICATION</scope>
</reference>
<reference evidence="2" key="1">
    <citation type="submission" date="2025-08" db="UniProtKB">
        <authorList>
            <consortium name="Ensembl"/>
        </authorList>
    </citation>
    <scope>IDENTIFICATION</scope>
</reference>
<dbReference type="AlphaFoldDB" id="A0A3B4BIH6"/>
<feature type="chain" id="PRO_5017188717" evidence="1">
    <location>
        <begin position="27"/>
        <end position="491"/>
    </location>
</feature>
<organism evidence="2 3">
    <name type="scientific">Periophthalmus magnuspinnatus</name>
    <dbReference type="NCBI Taxonomy" id="409849"/>
    <lineage>
        <taxon>Eukaryota</taxon>
        <taxon>Metazoa</taxon>
        <taxon>Chordata</taxon>
        <taxon>Craniata</taxon>
        <taxon>Vertebrata</taxon>
        <taxon>Euteleostomi</taxon>
        <taxon>Actinopterygii</taxon>
        <taxon>Neopterygii</taxon>
        <taxon>Teleostei</taxon>
        <taxon>Neoteleostei</taxon>
        <taxon>Acanthomorphata</taxon>
        <taxon>Gobiaria</taxon>
        <taxon>Gobiiformes</taxon>
        <taxon>Gobioidei</taxon>
        <taxon>Gobiidae</taxon>
        <taxon>Oxudercinae</taxon>
        <taxon>Periophthalmus</taxon>
    </lineage>
</organism>
<dbReference type="PANTHER" id="PTHR21472">
    <property type="entry name" value="ENDONUCLEASE DOMAIN-CONTAINING 1 PROTEIN ENDOD1"/>
    <property type="match status" value="1"/>
</dbReference>
<evidence type="ECO:0000313" key="2">
    <source>
        <dbReference type="Ensembl" id="ENSPMGP00000029703.1"/>
    </source>
</evidence>
<proteinExistence type="predicted"/>
<evidence type="ECO:0000256" key="1">
    <source>
        <dbReference type="SAM" id="SignalP"/>
    </source>
</evidence>